<evidence type="ECO:0000256" key="2">
    <source>
        <dbReference type="ARBA" id="ARBA00023125"/>
    </source>
</evidence>
<dbReference type="EMBL" id="CP016786">
    <property type="protein sequence ID" value="ASW44482.1"/>
    <property type="molecule type" value="Genomic_DNA"/>
</dbReference>
<dbReference type="InterPro" id="IPR000835">
    <property type="entry name" value="HTH_MarR-typ"/>
</dbReference>
<evidence type="ECO:0000256" key="3">
    <source>
        <dbReference type="ARBA" id="ARBA00023163"/>
    </source>
</evidence>
<sequence length="138" mass="16253">MGHEIKVLSNLIKRHICNCHVRGSCGNLTEIQGLIIRYLHSNISKDVFQKDIEEKFTIRRSTVTGVLQSMERNGYIIRETVPYDARLKKIVLTEKAINLHDQVMLEIEEFEKRITRNVSEEELEIFIQILNKFKRNLE</sequence>
<protein>
    <recommendedName>
        <fullName evidence="4">HTH marR-type domain-containing protein</fullName>
    </recommendedName>
</protein>
<dbReference type="GO" id="GO:0003677">
    <property type="term" value="F:DNA binding"/>
    <property type="evidence" value="ECO:0007669"/>
    <property type="project" value="UniProtKB-KW"/>
</dbReference>
<dbReference type="AlphaFoldDB" id="A0A343JG24"/>
<dbReference type="PRINTS" id="PR00598">
    <property type="entry name" value="HTHMARR"/>
</dbReference>
<dbReference type="Proteomes" id="UP000264883">
    <property type="component" value="Chromosome"/>
</dbReference>
<keyword evidence="1" id="KW-0805">Transcription regulation</keyword>
<dbReference type="Gene3D" id="1.10.10.10">
    <property type="entry name" value="Winged helix-like DNA-binding domain superfamily/Winged helix DNA-binding domain"/>
    <property type="match status" value="1"/>
</dbReference>
<reference evidence="5 6" key="1">
    <citation type="submission" date="2016-08" db="EMBL/GenBank/DDBJ databases">
        <title>Complete Genome Sequence Of The Indigo Reducing Clostridium isatidis DSM15098.</title>
        <authorList>
            <person name="Little G.T."/>
            <person name="Minton N.P."/>
        </authorList>
    </citation>
    <scope>NUCLEOTIDE SEQUENCE [LARGE SCALE GENOMIC DNA]</scope>
    <source>
        <strain evidence="5 6">DSM 15098</strain>
    </source>
</reference>
<evidence type="ECO:0000259" key="4">
    <source>
        <dbReference type="PROSITE" id="PS50995"/>
    </source>
</evidence>
<name>A0A343JG24_9CLOT</name>
<evidence type="ECO:0000313" key="5">
    <source>
        <dbReference type="EMBL" id="ASW44482.1"/>
    </source>
</evidence>
<dbReference type="PANTHER" id="PTHR42756:SF1">
    <property type="entry name" value="TRANSCRIPTIONAL REPRESSOR OF EMRAB OPERON"/>
    <property type="match status" value="1"/>
</dbReference>
<dbReference type="SUPFAM" id="SSF46785">
    <property type="entry name" value="Winged helix' DNA-binding domain"/>
    <property type="match status" value="1"/>
</dbReference>
<dbReference type="InterPro" id="IPR036388">
    <property type="entry name" value="WH-like_DNA-bd_sf"/>
</dbReference>
<dbReference type="SMART" id="SM00347">
    <property type="entry name" value="HTH_MARR"/>
    <property type="match status" value="1"/>
</dbReference>
<keyword evidence="2" id="KW-0238">DNA-binding</keyword>
<keyword evidence="6" id="KW-1185">Reference proteome</keyword>
<dbReference type="PROSITE" id="PS50995">
    <property type="entry name" value="HTH_MARR_2"/>
    <property type="match status" value="1"/>
</dbReference>
<dbReference type="PANTHER" id="PTHR42756">
    <property type="entry name" value="TRANSCRIPTIONAL REGULATOR, MARR"/>
    <property type="match status" value="1"/>
</dbReference>
<gene>
    <name evidence="5" type="ORF">BEN51_07370</name>
</gene>
<evidence type="ECO:0000313" key="6">
    <source>
        <dbReference type="Proteomes" id="UP000264883"/>
    </source>
</evidence>
<dbReference type="KEGG" id="cia:BEN51_07370"/>
<dbReference type="InterPro" id="IPR036390">
    <property type="entry name" value="WH_DNA-bd_sf"/>
</dbReference>
<keyword evidence="3" id="KW-0804">Transcription</keyword>
<proteinExistence type="predicted"/>
<dbReference type="GO" id="GO:0003700">
    <property type="term" value="F:DNA-binding transcription factor activity"/>
    <property type="evidence" value="ECO:0007669"/>
    <property type="project" value="InterPro"/>
</dbReference>
<dbReference type="Pfam" id="PF12802">
    <property type="entry name" value="MarR_2"/>
    <property type="match status" value="1"/>
</dbReference>
<feature type="domain" description="HTH marR-type" evidence="4">
    <location>
        <begin position="1"/>
        <end position="135"/>
    </location>
</feature>
<accession>A0A343JG24</accession>
<evidence type="ECO:0000256" key="1">
    <source>
        <dbReference type="ARBA" id="ARBA00023015"/>
    </source>
</evidence>
<organism evidence="5 6">
    <name type="scientific">Clostridium isatidis</name>
    <dbReference type="NCBI Taxonomy" id="182773"/>
    <lineage>
        <taxon>Bacteria</taxon>
        <taxon>Bacillati</taxon>
        <taxon>Bacillota</taxon>
        <taxon>Clostridia</taxon>
        <taxon>Eubacteriales</taxon>
        <taxon>Clostridiaceae</taxon>
        <taxon>Clostridium</taxon>
    </lineage>
</organism>